<dbReference type="PROSITE" id="PS51194">
    <property type="entry name" value="HELICASE_CTER"/>
    <property type="match status" value="1"/>
</dbReference>
<keyword evidence="8 20" id="KW-0347">Helicase</keyword>
<dbReference type="InterPro" id="IPR018982">
    <property type="entry name" value="RQC_domain"/>
</dbReference>
<dbReference type="PROSITE" id="PS51192">
    <property type="entry name" value="HELICASE_ATP_BIND_1"/>
    <property type="match status" value="1"/>
</dbReference>
<dbReference type="Gene3D" id="3.40.50.300">
    <property type="entry name" value="P-loop containing nucleotide triphosphate hydrolases"/>
    <property type="match status" value="2"/>
</dbReference>
<dbReference type="InterPro" id="IPR001650">
    <property type="entry name" value="Helicase_C-like"/>
</dbReference>
<dbReference type="InterPro" id="IPR002121">
    <property type="entry name" value="HRDC_dom"/>
</dbReference>
<dbReference type="Pfam" id="PF16124">
    <property type="entry name" value="RecQ_Zn_bind"/>
    <property type="match status" value="1"/>
</dbReference>
<dbReference type="InterPro" id="IPR036390">
    <property type="entry name" value="WH_DNA-bd_sf"/>
</dbReference>
<comment type="catalytic activity">
    <reaction evidence="15">
        <text>Couples ATP hydrolysis with the unwinding of duplex DNA by translocating in the 3'-5' direction.</text>
        <dbReference type="EC" id="5.6.2.4"/>
    </reaction>
</comment>
<dbReference type="GO" id="GO:0006310">
    <property type="term" value="P:DNA recombination"/>
    <property type="evidence" value="ECO:0007669"/>
    <property type="project" value="UniProtKB-UniRule"/>
</dbReference>
<keyword evidence="13" id="KW-0234">DNA repair</keyword>
<dbReference type="PANTHER" id="PTHR13710:SF105">
    <property type="entry name" value="ATP-DEPENDENT DNA HELICASE Q1"/>
    <property type="match status" value="1"/>
</dbReference>
<comment type="cofactor">
    <cofactor evidence="2">
        <name>Zn(2+)</name>
        <dbReference type="ChEBI" id="CHEBI:29105"/>
    </cofactor>
</comment>
<dbReference type="AlphaFoldDB" id="A0A7X3MJU9"/>
<dbReference type="GO" id="GO:0043590">
    <property type="term" value="C:bacterial nucleoid"/>
    <property type="evidence" value="ECO:0007669"/>
    <property type="project" value="TreeGrafter"/>
</dbReference>
<feature type="domain" description="HRDC" evidence="17">
    <location>
        <begin position="534"/>
        <end position="614"/>
    </location>
</feature>
<dbReference type="Gene3D" id="1.10.10.10">
    <property type="entry name" value="Winged helix-like DNA-binding domain superfamily/Winged helix DNA-binding domain"/>
    <property type="match status" value="1"/>
</dbReference>
<dbReference type="SMART" id="SM00487">
    <property type="entry name" value="DEXDc"/>
    <property type="match status" value="1"/>
</dbReference>
<dbReference type="NCBIfam" id="TIGR01389">
    <property type="entry name" value="recQ"/>
    <property type="match status" value="1"/>
</dbReference>
<organism evidence="20 21">
    <name type="scientific">Sporofaciens musculi</name>
    <dbReference type="NCBI Taxonomy" id="2681861"/>
    <lineage>
        <taxon>Bacteria</taxon>
        <taxon>Bacillati</taxon>
        <taxon>Bacillota</taxon>
        <taxon>Clostridia</taxon>
        <taxon>Lachnospirales</taxon>
        <taxon>Lachnospiraceae</taxon>
        <taxon>Sporofaciens</taxon>
    </lineage>
</organism>
<dbReference type="PROSITE" id="PS50967">
    <property type="entry name" value="HRDC"/>
    <property type="match status" value="1"/>
</dbReference>
<dbReference type="GO" id="GO:0009432">
    <property type="term" value="P:SOS response"/>
    <property type="evidence" value="ECO:0007669"/>
    <property type="project" value="UniProtKB-UniRule"/>
</dbReference>
<dbReference type="GO" id="GO:0043138">
    <property type="term" value="F:3'-5' DNA helicase activity"/>
    <property type="evidence" value="ECO:0007669"/>
    <property type="project" value="UniProtKB-EC"/>
</dbReference>
<dbReference type="RefSeq" id="WP_159753368.1">
    <property type="nucleotide sequence ID" value="NZ_CASZNZ010000264.1"/>
</dbReference>
<gene>
    <name evidence="20" type="primary">recQ</name>
    <name evidence="20" type="ORF">GN277_21210</name>
</gene>
<keyword evidence="9" id="KW-0862">Zinc</keyword>
<evidence type="ECO:0000256" key="5">
    <source>
        <dbReference type="ARBA" id="ARBA00022741"/>
    </source>
</evidence>
<keyword evidence="14" id="KW-0413">Isomerase</keyword>
<evidence type="ECO:0000256" key="1">
    <source>
        <dbReference type="ARBA" id="ARBA00001946"/>
    </source>
</evidence>
<dbReference type="InterPro" id="IPR006293">
    <property type="entry name" value="DNA_helicase_ATP-dep_RecQ_bac"/>
</dbReference>
<dbReference type="SMART" id="SM00956">
    <property type="entry name" value="RQC"/>
    <property type="match status" value="1"/>
</dbReference>
<dbReference type="GO" id="GO:0003677">
    <property type="term" value="F:DNA binding"/>
    <property type="evidence" value="ECO:0007669"/>
    <property type="project" value="UniProtKB-KW"/>
</dbReference>
<dbReference type="SUPFAM" id="SSF47819">
    <property type="entry name" value="HRDC-like"/>
    <property type="match status" value="1"/>
</dbReference>
<keyword evidence="6" id="KW-0227">DNA damage</keyword>
<evidence type="ECO:0000313" key="20">
    <source>
        <dbReference type="EMBL" id="MXP77776.1"/>
    </source>
</evidence>
<keyword evidence="21" id="KW-1185">Reference proteome</keyword>
<evidence type="ECO:0000256" key="15">
    <source>
        <dbReference type="ARBA" id="ARBA00034617"/>
    </source>
</evidence>
<accession>A0A7X3MJU9</accession>
<keyword evidence="10" id="KW-0067">ATP-binding</keyword>
<feature type="domain" description="Helicase ATP-binding" evidence="18">
    <location>
        <begin position="24"/>
        <end position="193"/>
    </location>
</feature>
<reference evidence="20 21" key="1">
    <citation type="submission" date="2019-12" db="EMBL/GenBank/DDBJ databases">
        <title>Sporaefaciens musculi gen. nov., sp. nov., a novel bacterium isolated from the caecum of an obese mouse.</title>
        <authorList>
            <person name="Rasmussen T.S."/>
            <person name="Streidl T."/>
            <person name="Hitch T.C.A."/>
            <person name="Wortmann E."/>
            <person name="Deptula P."/>
            <person name="Hansen M."/>
            <person name="Nielsen D.S."/>
            <person name="Clavel T."/>
            <person name="Vogensen F.K."/>
        </authorList>
    </citation>
    <scope>NUCLEOTIDE SEQUENCE [LARGE SCALE GENOMIC DNA]</scope>
    <source>
        <strain evidence="20 21">WCA-9-b2</strain>
    </source>
</reference>
<dbReference type="PANTHER" id="PTHR13710">
    <property type="entry name" value="DNA HELICASE RECQ FAMILY MEMBER"/>
    <property type="match status" value="1"/>
</dbReference>
<evidence type="ECO:0000256" key="9">
    <source>
        <dbReference type="ARBA" id="ARBA00022833"/>
    </source>
</evidence>
<dbReference type="InterPro" id="IPR004589">
    <property type="entry name" value="DNA_helicase_ATP-dep_RecQ"/>
</dbReference>
<dbReference type="Pfam" id="PF00570">
    <property type="entry name" value="HRDC"/>
    <property type="match status" value="1"/>
</dbReference>
<evidence type="ECO:0000256" key="4">
    <source>
        <dbReference type="ARBA" id="ARBA00022723"/>
    </source>
</evidence>
<keyword evidence="12" id="KW-0233">DNA recombination</keyword>
<comment type="caution">
    <text evidence="20">The sequence shown here is derived from an EMBL/GenBank/DDBJ whole genome shotgun (WGS) entry which is preliminary data.</text>
</comment>
<dbReference type="FunFam" id="1.10.150.80:FF:000002">
    <property type="entry name" value="ATP-dependent DNA helicase RecQ"/>
    <property type="match status" value="1"/>
</dbReference>
<dbReference type="Pfam" id="PF00270">
    <property type="entry name" value="DEAD"/>
    <property type="match status" value="1"/>
</dbReference>
<dbReference type="InterPro" id="IPR014001">
    <property type="entry name" value="Helicase_ATP-bd"/>
</dbReference>
<dbReference type="Gene3D" id="1.10.150.80">
    <property type="entry name" value="HRDC domain"/>
    <property type="match status" value="1"/>
</dbReference>
<evidence type="ECO:0000256" key="7">
    <source>
        <dbReference type="ARBA" id="ARBA00022801"/>
    </source>
</evidence>
<dbReference type="EMBL" id="WUQX01000001">
    <property type="protein sequence ID" value="MXP77776.1"/>
    <property type="molecule type" value="Genomic_DNA"/>
</dbReference>
<dbReference type="GO" id="GO:0006281">
    <property type="term" value="P:DNA repair"/>
    <property type="evidence" value="ECO:0007669"/>
    <property type="project" value="UniProtKB-KW"/>
</dbReference>
<dbReference type="GO" id="GO:0046872">
    <property type="term" value="F:metal ion binding"/>
    <property type="evidence" value="ECO:0007669"/>
    <property type="project" value="UniProtKB-KW"/>
</dbReference>
<dbReference type="SUPFAM" id="SSF46785">
    <property type="entry name" value="Winged helix' DNA-binding domain"/>
    <property type="match status" value="1"/>
</dbReference>
<dbReference type="NCBIfam" id="TIGR00614">
    <property type="entry name" value="recQ_fam"/>
    <property type="match status" value="1"/>
</dbReference>
<dbReference type="GO" id="GO:0016787">
    <property type="term" value="F:hydrolase activity"/>
    <property type="evidence" value="ECO:0007669"/>
    <property type="project" value="UniProtKB-KW"/>
</dbReference>
<protein>
    <recommendedName>
        <fullName evidence="16">DNA helicase RecQ</fullName>
        <ecNumber evidence="16">5.6.2.4</ecNumber>
    </recommendedName>
</protein>
<evidence type="ECO:0000256" key="6">
    <source>
        <dbReference type="ARBA" id="ARBA00022763"/>
    </source>
</evidence>
<keyword evidence="11" id="KW-0238">DNA-binding</keyword>
<dbReference type="InterPro" id="IPR011545">
    <property type="entry name" value="DEAD/DEAH_box_helicase_dom"/>
</dbReference>
<dbReference type="Proteomes" id="UP000460412">
    <property type="component" value="Unassembled WGS sequence"/>
</dbReference>
<dbReference type="InterPro" id="IPR032284">
    <property type="entry name" value="RecQ_Zn-bd"/>
</dbReference>
<evidence type="ECO:0000256" key="13">
    <source>
        <dbReference type="ARBA" id="ARBA00023204"/>
    </source>
</evidence>
<comment type="similarity">
    <text evidence="3">Belongs to the helicase family. RecQ subfamily.</text>
</comment>
<evidence type="ECO:0000259" key="19">
    <source>
        <dbReference type="PROSITE" id="PS51194"/>
    </source>
</evidence>
<dbReference type="GO" id="GO:0006260">
    <property type="term" value="P:DNA replication"/>
    <property type="evidence" value="ECO:0007669"/>
    <property type="project" value="InterPro"/>
</dbReference>
<keyword evidence="4" id="KW-0479">Metal-binding</keyword>
<dbReference type="InterPro" id="IPR044876">
    <property type="entry name" value="HRDC_dom_sf"/>
</dbReference>
<dbReference type="GO" id="GO:0030894">
    <property type="term" value="C:replisome"/>
    <property type="evidence" value="ECO:0007669"/>
    <property type="project" value="TreeGrafter"/>
</dbReference>
<evidence type="ECO:0000259" key="17">
    <source>
        <dbReference type="PROSITE" id="PS50967"/>
    </source>
</evidence>
<evidence type="ECO:0000256" key="8">
    <source>
        <dbReference type="ARBA" id="ARBA00022806"/>
    </source>
</evidence>
<dbReference type="SUPFAM" id="SSF52540">
    <property type="entry name" value="P-loop containing nucleoside triphosphate hydrolases"/>
    <property type="match status" value="1"/>
</dbReference>
<evidence type="ECO:0000313" key="21">
    <source>
        <dbReference type="Proteomes" id="UP000460412"/>
    </source>
</evidence>
<evidence type="ECO:0000259" key="18">
    <source>
        <dbReference type="PROSITE" id="PS51192"/>
    </source>
</evidence>
<proteinExistence type="inferred from homology"/>
<evidence type="ECO:0000256" key="2">
    <source>
        <dbReference type="ARBA" id="ARBA00001947"/>
    </source>
</evidence>
<evidence type="ECO:0000256" key="16">
    <source>
        <dbReference type="NCBIfam" id="TIGR01389"/>
    </source>
</evidence>
<dbReference type="Pfam" id="PF00271">
    <property type="entry name" value="Helicase_C"/>
    <property type="match status" value="1"/>
</dbReference>
<dbReference type="GO" id="GO:0005737">
    <property type="term" value="C:cytoplasm"/>
    <property type="evidence" value="ECO:0007669"/>
    <property type="project" value="TreeGrafter"/>
</dbReference>
<dbReference type="FunFam" id="3.40.50.300:FF:000296">
    <property type="entry name" value="ATP-dependent DNA helicase RecQ"/>
    <property type="match status" value="1"/>
</dbReference>
<feature type="domain" description="Helicase C-terminal" evidence="19">
    <location>
        <begin position="219"/>
        <end position="361"/>
    </location>
</feature>
<evidence type="ECO:0000256" key="3">
    <source>
        <dbReference type="ARBA" id="ARBA00005446"/>
    </source>
</evidence>
<dbReference type="GO" id="GO:0009378">
    <property type="term" value="F:four-way junction helicase activity"/>
    <property type="evidence" value="ECO:0007669"/>
    <property type="project" value="TreeGrafter"/>
</dbReference>
<keyword evidence="5" id="KW-0547">Nucleotide-binding</keyword>
<keyword evidence="7 20" id="KW-0378">Hydrolase</keyword>
<dbReference type="Pfam" id="PF09382">
    <property type="entry name" value="RQC"/>
    <property type="match status" value="1"/>
</dbReference>
<sequence>MNPSDILKKYFGYDSFRNGQEEIIKSILSGKDALAIMPTGAGKSLCYQVPALLLSGITLVISPLISLMQDQVKSLNEAGIHAAFINSSLTEAQITKALNLAAKGTYKIIYVAPERLESNRFMDFALNSEISMVTVDEAHCISQWGQDFRPSYLKIIEFINHLPVRPVVSAFTATATKEVKTDIECILKLNRPNVVVTGFDRENLYYSVEHAAGRRKDAFVIDYIEKHPGESGIIYCTTRKNVDSLYEMLFKRGIPVTSYHAGIDNNTRKKNQDDFIYDRAQVVVATNAFGMGIDKSNVRFVIHYNMPQSMENYYQEAGRAGRDGENSQCILLFSAQDVIIDKFLLDNKNFEEMDTEDIELIKQRDSYRLQVMEGYCKTTSCLRNYILEYFGEKTFSPCDNCGNCHRDYTEADMTAEAKWVINCIAETRGRYGRNIVTGTLVGASRARLREIGADTYRSYGVLSDISEKDIQILIDQMLRKGYIVQTNGEYPVLQMGDISALKQEDTRVLIRKFGDKEIPFSGSRKKVRSTDALTSAGYRLFESLRRLRTAIAKEAGIPPYIIFNDKTLIEMCTKMPQDKQEMLAVTGVGENKYHKYGQSFIDAIAEFIRANPKSVISTKN</sequence>
<dbReference type="GO" id="GO:0005524">
    <property type="term" value="F:ATP binding"/>
    <property type="evidence" value="ECO:0007669"/>
    <property type="project" value="UniProtKB-KW"/>
</dbReference>
<evidence type="ECO:0000256" key="14">
    <source>
        <dbReference type="ARBA" id="ARBA00023235"/>
    </source>
</evidence>
<evidence type="ECO:0000256" key="12">
    <source>
        <dbReference type="ARBA" id="ARBA00023172"/>
    </source>
</evidence>
<dbReference type="InterPro" id="IPR027417">
    <property type="entry name" value="P-loop_NTPase"/>
</dbReference>
<dbReference type="CDD" id="cd17920">
    <property type="entry name" value="DEXHc_RecQ"/>
    <property type="match status" value="1"/>
</dbReference>
<dbReference type="EC" id="5.6.2.4" evidence="16"/>
<name>A0A7X3MJU9_9FIRM</name>
<dbReference type="InterPro" id="IPR010997">
    <property type="entry name" value="HRDC-like_sf"/>
</dbReference>
<dbReference type="InterPro" id="IPR036388">
    <property type="entry name" value="WH-like_DNA-bd_sf"/>
</dbReference>
<comment type="cofactor">
    <cofactor evidence="1">
        <name>Mg(2+)</name>
        <dbReference type="ChEBI" id="CHEBI:18420"/>
    </cofactor>
</comment>
<dbReference type="SMART" id="SM00490">
    <property type="entry name" value="HELICc"/>
    <property type="match status" value="1"/>
</dbReference>
<evidence type="ECO:0000256" key="11">
    <source>
        <dbReference type="ARBA" id="ARBA00023125"/>
    </source>
</evidence>
<evidence type="ECO:0000256" key="10">
    <source>
        <dbReference type="ARBA" id="ARBA00022840"/>
    </source>
</evidence>
<dbReference type="CDD" id="cd18794">
    <property type="entry name" value="SF2_C_RecQ"/>
    <property type="match status" value="1"/>
</dbReference>
<dbReference type="SMART" id="SM00341">
    <property type="entry name" value="HRDC"/>
    <property type="match status" value="1"/>
</dbReference>